<dbReference type="STRING" id="1307763.L21SP4_01699"/>
<evidence type="ECO:0000313" key="9">
    <source>
        <dbReference type="Proteomes" id="UP000035268"/>
    </source>
</evidence>
<dbReference type="CDD" id="cd00432">
    <property type="entry name" value="Ribosomal_L18_L5e"/>
    <property type="match status" value="1"/>
</dbReference>
<evidence type="ECO:0000256" key="6">
    <source>
        <dbReference type="ARBA" id="ARBA00035197"/>
    </source>
</evidence>
<evidence type="ECO:0000256" key="5">
    <source>
        <dbReference type="ARBA" id="ARBA00023274"/>
    </source>
</evidence>
<dbReference type="GO" id="GO:0006412">
    <property type="term" value="P:translation"/>
    <property type="evidence" value="ECO:0007669"/>
    <property type="project" value="UniProtKB-UniRule"/>
</dbReference>
<proteinExistence type="inferred from homology"/>
<dbReference type="AlphaFoldDB" id="A0A0G3EEP0"/>
<comment type="similarity">
    <text evidence="1 7">Belongs to the universal ribosomal protein uL18 family.</text>
</comment>
<dbReference type="SUPFAM" id="SSF53137">
    <property type="entry name" value="Translational machinery components"/>
    <property type="match status" value="1"/>
</dbReference>
<dbReference type="PANTHER" id="PTHR12899:SF3">
    <property type="entry name" value="LARGE RIBOSOMAL SUBUNIT PROTEIN UL18M"/>
    <property type="match status" value="1"/>
</dbReference>
<reference evidence="9" key="1">
    <citation type="submission" date="2015-02" db="EMBL/GenBank/DDBJ databases">
        <title>Description and complete genome sequence of the first cultured representative of the subdivision 5 of the Verrucomicrobia phylum.</title>
        <authorList>
            <person name="Spring S."/>
            <person name="Bunk B."/>
            <person name="Sproer C."/>
            <person name="Klenk H.-P."/>
        </authorList>
    </citation>
    <scope>NUCLEOTIDE SEQUENCE [LARGE SCALE GENOMIC DNA]</scope>
    <source>
        <strain evidence="9">L21-Fru-AB</strain>
    </source>
</reference>
<evidence type="ECO:0000256" key="3">
    <source>
        <dbReference type="ARBA" id="ARBA00022884"/>
    </source>
</evidence>
<evidence type="ECO:0000256" key="2">
    <source>
        <dbReference type="ARBA" id="ARBA00022730"/>
    </source>
</evidence>
<gene>
    <name evidence="7 8" type="primary">rplR</name>
    <name evidence="8" type="ORF">L21SP4_01699</name>
</gene>
<accession>A0A0G3EEP0</accession>
<evidence type="ECO:0000256" key="7">
    <source>
        <dbReference type="HAMAP-Rule" id="MF_01337"/>
    </source>
</evidence>
<dbReference type="RefSeq" id="WP_052882222.1">
    <property type="nucleotide sequence ID" value="NZ_CP010904.1"/>
</dbReference>
<dbReference type="NCBIfam" id="TIGR00060">
    <property type="entry name" value="L18_bact"/>
    <property type="match status" value="1"/>
</dbReference>
<evidence type="ECO:0000256" key="1">
    <source>
        <dbReference type="ARBA" id="ARBA00007116"/>
    </source>
</evidence>
<dbReference type="Proteomes" id="UP000035268">
    <property type="component" value="Chromosome"/>
</dbReference>
<sequence>MKIKTRKDYRKRRHLRLRRKVHGTAERPRMSVFISNRAIYVQLIDDERAATLFAADSSGNGGKDADTARKIGKSCAEAALEQGIKGAVFDRGGFRFGKRMAAIADGAREAGLNI</sequence>
<organism evidence="8 9">
    <name type="scientific">Kiritimatiella glycovorans</name>
    <dbReference type="NCBI Taxonomy" id="1307763"/>
    <lineage>
        <taxon>Bacteria</taxon>
        <taxon>Pseudomonadati</taxon>
        <taxon>Kiritimatiellota</taxon>
        <taxon>Kiritimatiellia</taxon>
        <taxon>Kiritimatiellales</taxon>
        <taxon>Kiritimatiellaceae</taxon>
        <taxon>Kiritimatiella</taxon>
    </lineage>
</organism>
<name>A0A0G3EEP0_9BACT</name>
<comment type="subunit">
    <text evidence="7">Part of the 50S ribosomal subunit; part of the 5S rRNA/L5/L18/L25 subcomplex. Contacts the 5S and 23S rRNAs.</text>
</comment>
<keyword evidence="3 7" id="KW-0694">RNA-binding</keyword>
<reference evidence="8 9" key="2">
    <citation type="journal article" date="2016" name="ISME J.">
        <title>Characterization of the first cultured representative of Verrucomicrobia subdivision 5 indicates the proposal of a novel phylum.</title>
        <authorList>
            <person name="Spring S."/>
            <person name="Bunk B."/>
            <person name="Sproer C."/>
            <person name="Schumann P."/>
            <person name="Rohde M."/>
            <person name="Tindall B.J."/>
            <person name="Klenk H.P."/>
        </authorList>
    </citation>
    <scope>NUCLEOTIDE SEQUENCE [LARGE SCALE GENOMIC DNA]</scope>
    <source>
        <strain evidence="8 9">L21-Fru-AB</strain>
    </source>
</reference>
<dbReference type="GO" id="GO:0022625">
    <property type="term" value="C:cytosolic large ribosomal subunit"/>
    <property type="evidence" value="ECO:0007669"/>
    <property type="project" value="TreeGrafter"/>
</dbReference>
<keyword evidence="2 7" id="KW-0699">rRNA-binding</keyword>
<dbReference type="InterPro" id="IPR005484">
    <property type="entry name" value="Ribosomal_uL18_bac/plant/anim"/>
</dbReference>
<keyword evidence="4 7" id="KW-0689">Ribosomal protein</keyword>
<keyword evidence="5 7" id="KW-0687">Ribonucleoprotein</keyword>
<evidence type="ECO:0000313" key="8">
    <source>
        <dbReference type="EMBL" id="AKJ64941.1"/>
    </source>
</evidence>
<dbReference type="KEGG" id="vbl:L21SP4_01699"/>
<dbReference type="OrthoDB" id="9810939at2"/>
<keyword evidence="9" id="KW-1185">Reference proteome</keyword>
<dbReference type="EMBL" id="CP010904">
    <property type="protein sequence ID" value="AKJ64941.1"/>
    <property type="molecule type" value="Genomic_DNA"/>
</dbReference>
<dbReference type="GO" id="GO:0008097">
    <property type="term" value="F:5S rRNA binding"/>
    <property type="evidence" value="ECO:0007669"/>
    <property type="project" value="TreeGrafter"/>
</dbReference>
<dbReference type="Pfam" id="PF00861">
    <property type="entry name" value="Ribosomal_L18p"/>
    <property type="match status" value="1"/>
</dbReference>
<evidence type="ECO:0000256" key="4">
    <source>
        <dbReference type="ARBA" id="ARBA00022980"/>
    </source>
</evidence>
<dbReference type="PANTHER" id="PTHR12899">
    <property type="entry name" value="39S RIBOSOMAL PROTEIN L18, MITOCHONDRIAL"/>
    <property type="match status" value="1"/>
</dbReference>
<dbReference type="GO" id="GO:0003735">
    <property type="term" value="F:structural constituent of ribosome"/>
    <property type="evidence" value="ECO:0007669"/>
    <property type="project" value="InterPro"/>
</dbReference>
<dbReference type="InterPro" id="IPR004389">
    <property type="entry name" value="Ribosomal_uL18_bac-type"/>
</dbReference>
<dbReference type="InterPro" id="IPR057268">
    <property type="entry name" value="Ribosomal_L18"/>
</dbReference>
<protein>
    <recommendedName>
        <fullName evidence="6 7">Large ribosomal subunit protein uL18</fullName>
    </recommendedName>
</protein>
<dbReference type="HAMAP" id="MF_01337_B">
    <property type="entry name" value="Ribosomal_uL18_B"/>
    <property type="match status" value="1"/>
</dbReference>
<dbReference type="Gene3D" id="3.30.420.100">
    <property type="match status" value="1"/>
</dbReference>
<comment type="function">
    <text evidence="7">This is one of the proteins that bind and probably mediate the attachment of the 5S RNA into the large ribosomal subunit, where it forms part of the central protuberance.</text>
</comment>